<feature type="binding site" evidence="7">
    <location>
        <begin position="132"/>
        <end position="133"/>
    </location>
    <ligand>
        <name>substrate</name>
    </ligand>
</feature>
<feature type="binding site" evidence="7">
    <location>
        <begin position="204"/>
        <end position="205"/>
    </location>
    <ligand>
        <name>substrate</name>
    </ligand>
</feature>
<feature type="binding site" evidence="7">
    <location>
        <position position="78"/>
    </location>
    <ligand>
        <name>substrate</name>
    </ligand>
</feature>
<evidence type="ECO:0000313" key="11">
    <source>
        <dbReference type="Proteomes" id="UP001153636"/>
    </source>
</evidence>
<dbReference type="GO" id="GO:0004082">
    <property type="term" value="F:bisphosphoglycerate mutase activity"/>
    <property type="evidence" value="ECO:0007669"/>
    <property type="project" value="UniProtKB-EC"/>
</dbReference>
<dbReference type="InterPro" id="IPR005952">
    <property type="entry name" value="Phosphogly_mut1"/>
</dbReference>
<dbReference type="EMBL" id="OV651820">
    <property type="protein sequence ID" value="CAH1114159.1"/>
    <property type="molecule type" value="Genomic_DNA"/>
</dbReference>
<dbReference type="EC" id="5.4.2.11" evidence="9"/>
<dbReference type="AlphaFoldDB" id="A0A9P0D8Z8"/>
<name>A0A9P0D8Z8_9CUCU</name>
<feature type="binding site" evidence="7">
    <location>
        <position position="116"/>
    </location>
    <ligand>
        <name>substrate</name>
    </ligand>
</feature>
<reference evidence="10" key="1">
    <citation type="submission" date="2022-01" db="EMBL/GenBank/DDBJ databases">
        <authorList>
            <person name="King R."/>
        </authorList>
    </citation>
    <scope>NUCLEOTIDE SEQUENCE</scope>
</reference>
<dbReference type="HAMAP" id="MF_01039">
    <property type="entry name" value="PGAM_GpmA"/>
    <property type="match status" value="1"/>
</dbReference>
<dbReference type="EC" id="5.4.2.4" evidence="9"/>
<accession>A0A9P0D8Z8</accession>
<dbReference type="OrthoDB" id="354304at2759"/>
<feature type="binding site" evidence="7">
    <location>
        <begin position="26"/>
        <end position="33"/>
    </location>
    <ligand>
        <name>substrate</name>
    </ligand>
</feature>
<evidence type="ECO:0000256" key="3">
    <source>
        <dbReference type="ARBA" id="ARBA00006717"/>
    </source>
</evidence>
<evidence type="ECO:0000256" key="1">
    <source>
        <dbReference type="ARBA" id="ARBA00000380"/>
    </source>
</evidence>
<dbReference type="Pfam" id="PF00300">
    <property type="entry name" value="His_Phos_1"/>
    <property type="match status" value="1"/>
</dbReference>
<dbReference type="SUPFAM" id="SSF53254">
    <property type="entry name" value="Phosphoglycerate mutase-like"/>
    <property type="match status" value="1"/>
</dbReference>
<dbReference type="PANTHER" id="PTHR11931">
    <property type="entry name" value="PHOSPHOGLYCERATE MUTASE"/>
    <property type="match status" value="1"/>
</dbReference>
<dbReference type="CDD" id="cd07067">
    <property type="entry name" value="HP_PGM_like"/>
    <property type="match status" value="1"/>
</dbReference>
<evidence type="ECO:0000313" key="10">
    <source>
        <dbReference type="EMBL" id="CAH1114159.1"/>
    </source>
</evidence>
<evidence type="ECO:0000256" key="4">
    <source>
        <dbReference type="ARBA" id="ARBA00023152"/>
    </source>
</evidence>
<feature type="active site" description="Proton donor/acceptor" evidence="6">
    <location>
        <position position="105"/>
    </location>
</feature>
<evidence type="ECO:0000256" key="2">
    <source>
        <dbReference type="ARBA" id="ARBA00000505"/>
    </source>
</evidence>
<keyword evidence="11" id="KW-1185">Reference proteome</keyword>
<dbReference type="InterPro" id="IPR001345">
    <property type="entry name" value="PG/BPGM_mutase_AS"/>
</dbReference>
<keyword evidence="5 9" id="KW-0413">Isomerase</keyword>
<sequence length="270" mass="30855">MTSKCPVKAKCIEKANSAEYTITMCRHGESEWNEKNLFCGWFNANLSRKGHLEAKKAGIAIRDENLKFDVAYASVLKRSQDTLRHILLESNQSTIPIHTTWRLNERHYGGLTGQNKLEAVETFGEEQVAIWRRSFDTPPPEMTEEHPYYDAIVNDPIYNNGPPKERFPKTESLKLCIERSMPFWYDVIIPQLKAGKSIMIAAHGNSLRGIVKNLERMTAEQIMNLNLPTGIPFQYKLDGLFKPIGTMRFLGDPETVKRAIEDVANQTKKK</sequence>
<evidence type="ECO:0000256" key="8">
    <source>
        <dbReference type="PIRSR" id="PIRSR613078-3"/>
    </source>
</evidence>
<dbReference type="SMART" id="SM00855">
    <property type="entry name" value="PGAM"/>
    <property type="match status" value="1"/>
</dbReference>
<comment type="catalytic activity">
    <reaction evidence="1 9">
        <text>(2R)-2-phosphoglycerate = (2R)-3-phosphoglycerate</text>
        <dbReference type="Rhea" id="RHEA:15901"/>
        <dbReference type="ChEBI" id="CHEBI:58272"/>
        <dbReference type="ChEBI" id="CHEBI:58289"/>
        <dbReference type="EC" id="5.4.2.11"/>
    </reaction>
</comment>
<protein>
    <recommendedName>
        <fullName evidence="9">Phosphoglycerate mutase</fullName>
        <ecNumber evidence="9">5.4.2.11</ecNumber>
        <ecNumber evidence="9">5.4.2.4</ecNumber>
    </recommendedName>
</protein>
<comment type="similarity">
    <text evidence="3 9">Belongs to the phosphoglycerate mutase family. BPG-dependent PGAM subfamily.</text>
</comment>
<dbReference type="FunFam" id="3.40.50.1240:FF:000003">
    <property type="entry name" value="2,3-bisphosphoglycerate-dependent phosphoglycerate mutase"/>
    <property type="match status" value="1"/>
</dbReference>
<evidence type="ECO:0000256" key="6">
    <source>
        <dbReference type="PIRSR" id="PIRSR613078-1"/>
    </source>
</evidence>
<evidence type="ECO:0000256" key="7">
    <source>
        <dbReference type="PIRSR" id="PIRSR613078-2"/>
    </source>
</evidence>
<feature type="active site" description="Tele-phosphohistidine intermediate" evidence="6">
    <location>
        <position position="27"/>
    </location>
</feature>
<dbReference type="Gene3D" id="3.40.50.1240">
    <property type="entry name" value="Phosphoglycerate mutase-like"/>
    <property type="match status" value="1"/>
</dbReference>
<evidence type="ECO:0000256" key="9">
    <source>
        <dbReference type="RuleBase" id="RU004511"/>
    </source>
</evidence>
<dbReference type="Proteomes" id="UP001153636">
    <property type="component" value="Chromosome 8"/>
</dbReference>
<dbReference type="PROSITE" id="PS00175">
    <property type="entry name" value="PG_MUTASE"/>
    <property type="match status" value="1"/>
</dbReference>
<gene>
    <name evidence="10" type="ORF">PSYICH_LOCUS14035</name>
</gene>
<dbReference type="GO" id="GO:0004619">
    <property type="term" value="F:phosphoglycerate mutase activity"/>
    <property type="evidence" value="ECO:0007669"/>
    <property type="project" value="UniProtKB-EC"/>
</dbReference>
<comment type="catalytic activity">
    <reaction evidence="2 9">
        <text>(2R)-3-phospho-glyceroyl phosphate = (2R)-2,3-bisphosphoglycerate + H(+)</text>
        <dbReference type="Rhea" id="RHEA:17765"/>
        <dbReference type="ChEBI" id="CHEBI:15378"/>
        <dbReference type="ChEBI" id="CHEBI:57604"/>
        <dbReference type="ChEBI" id="CHEBI:58248"/>
        <dbReference type="EC" id="5.4.2.4"/>
    </reaction>
</comment>
<keyword evidence="4 9" id="KW-0324">Glycolysis</keyword>
<dbReference type="InterPro" id="IPR013078">
    <property type="entry name" value="His_Pase_superF_clade-1"/>
</dbReference>
<organism evidence="10 11">
    <name type="scientific">Psylliodes chrysocephalus</name>
    <dbReference type="NCBI Taxonomy" id="3402493"/>
    <lineage>
        <taxon>Eukaryota</taxon>
        <taxon>Metazoa</taxon>
        <taxon>Ecdysozoa</taxon>
        <taxon>Arthropoda</taxon>
        <taxon>Hexapoda</taxon>
        <taxon>Insecta</taxon>
        <taxon>Pterygota</taxon>
        <taxon>Neoptera</taxon>
        <taxon>Endopterygota</taxon>
        <taxon>Coleoptera</taxon>
        <taxon>Polyphaga</taxon>
        <taxon>Cucujiformia</taxon>
        <taxon>Chrysomeloidea</taxon>
        <taxon>Chrysomelidae</taxon>
        <taxon>Galerucinae</taxon>
        <taxon>Alticini</taxon>
        <taxon>Psylliodes</taxon>
    </lineage>
</organism>
<dbReference type="GO" id="GO:0006096">
    <property type="term" value="P:glycolytic process"/>
    <property type="evidence" value="ECO:0007669"/>
    <property type="project" value="UniProtKB-KW"/>
</dbReference>
<feature type="binding site" evidence="7">
    <location>
        <begin position="105"/>
        <end position="108"/>
    </location>
    <ligand>
        <name>substrate</name>
    </ligand>
</feature>
<proteinExistence type="inferred from homology"/>
<dbReference type="GO" id="GO:0016791">
    <property type="term" value="F:phosphatase activity"/>
    <property type="evidence" value="ECO:0007669"/>
    <property type="project" value="UniProtKB-ARBA"/>
</dbReference>
<evidence type="ECO:0000256" key="5">
    <source>
        <dbReference type="ARBA" id="ARBA00023235"/>
    </source>
</evidence>
<dbReference type="NCBIfam" id="TIGR01258">
    <property type="entry name" value="pgm_1"/>
    <property type="match status" value="1"/>
</dbReference>
<dbReference type="InterPro" id="IPR029033">
    <property type="entry name" value="His_PPase_superfam"/>
</dbReference>
<feature type="site" description="Transition state stabilizer" evidence="8">
    <location>
        <position position="203"/>
    </location>
</feature>